<keyword evidence="1" id="KW-0472">Membrane</keyword>
<reference evidence="2" key="1">
    <citation type="submission" date="2020-05" db="UniProtKB">
        <authorList>
            <consortium name="EnsemblMetazoa"/>
        </authorList>
    </citation>
    <scope>IDENTIFICATION</scope>
    <source>
        <strain evidence="2">Jacobina</strain>
    </source>
</reference>
<sequence>MSSRLLICGKRRISPKSQIPCLPLAVLATNTPNSLDPSLDLNQLMSANVTLQRNNFVPVKVLLVSRLVKIRELHKLVRMLVLLAKLFLESNRRKKELLIYFFTQTLLFSHVIIYLQKIPYAIKMI</sequence>
<dbReference type="Proteomes" id="UP000092461">
    <property type="component" value="Unassembled WGS sequence"/>
</dbReference>
<feature type="transmembrane region" description="Helical" evidence="1">
    <location>
        <begin position="97"/>
        <end position="115"/>
    </location>
</feature>
<evidence type="ECO:0000313" key="3">
    <source>
        <dbReference type="Proteomes" id="UP000092461"/>
    </source>
</evidence>
<dbReference type="EnsemblMetazoa" id="LLOJ009686-RA">
    <property type="protein sequence ID" value="LLOJ009686-PA"/>
    <property type="gene ID" value="LLOJ009686"/>
</dbReference>
<keyword evidence="1" id="KW-1133">Transmembrane helix</keyword>
<protein>
    <submittedName>
        <fullName evidence="2">Uncharacterized protein</fullName>
    </submittedName>
</protein>
<accession>A0A1B0CXE9</accession>
<name>A0A1B0CXE9_LUTLO</name>
<keyword evidence="1" id="KW-0812">Transmembrane</keyword>
<dbReference type="EMBL" id="AJWK01033658">
    <property type="status" value="NOT_ANNOTATED_CDS"/>
    <property type="molecule type" value="Genomic_DNA"/>
</dbReference>
<keyword evidence="3" id="KW-1185">Reference proteome</keyword>
<organism evidence="2 3">
    <name type="scientific">Lutzomyia longipalpis</name>
    <name type="common">Sand fly</name>
    <dbReference type="NCBI Taxonomy" id="7200"/>
    <lineage>
        <taxon>Eukaryota</taxon>
        <taxon>Metazoa</taxon>
        <taxon>Ecdysozoa</taxon>
        <taxon>Arthropoda</taxon>
        <taxon>Hexapoda</taxon>
        <taxon>Insecta</taxon>
        <taxon>Pterygota</taxon>
        <taxon>Neoptera</taxon>
        <taxon>Endopterygota</taxon>
        <taxon>Diptera</taxon>
        <taxon>Nematocera</taxon>
        <taxon>Psychodoidea</taxon>
        <taxon>Psychodidae</taxon>
        <taxon>Lutzomyia</taxon>
        <taxon>Lutzomyia</taxon>
    </lineage>
</organism>
<dbReference type="VEuPathDB" id="VectorBase:LLOJ009686"/>
<evidence type="ECO:0000313" key="2">
    <source>
        <dbReference type="EnsemblMetazoa" id="LLOJ009686-PA"/>
    </source>
</evidence>
<proteinExistence type="predicted"/>
<dbReference type="AlphaFoldDB" id="A0A1B0CXE9"/>
<evidence type="ECO:0000256" key="1">
    <source>
        <dbReference type="SAM" id="Phobius"/>
    </source>
</evidence>